<dbReference type="OrthoDB" id="18339at2759"/>
<dbReference type="GO" id="GO:0031461">
    <property type="term" value="C:cullin-RING ubiquitin ligase complex"/>
    <property type="evidence" value="ECO:0007669"/>
    <property type="project" value="TreeGrafter"/>
</dbReference>
<evidence type="ECO:0000313" key="1">
    <source>
        <dbReference type="EMBL" id="CAD6184113.1"/>
    </source>
</evidence>
<accession>A0A8S1GNE8</accession>
<dbReference type="GO" id="GO:1990756">
    <property type="term" value="F:ubiquitin-like ligase-substrate adaptor activity"/>
    <property type="evidence" value="ECO:0007669"/>
    <property type="project" value="TreeGrafter"/>
</dbReference>
<dbReference type="GO" id="GO:0031625">
    <property type="term" value="F:ubiquitin protein ligase binding"/>
    <property type="evidence" value="ECO:0007669"/>
    <property type="project" value="TreeGrafter"/>
</dbReference>
<dbReference type="GO" id="GO:0032436">
    <property type="term" value="P:positive regulation of proteasomal ubiquitin-dependent protein catabolic process"/>
    <property type="evidence" value="ECO:0007669"/>
    <property type="project" value="TreeGrafter"/>
</dbReference>
<dbReference type="EMBL" id="CAJGYM010000001">
    <property type="protein sequence ID" value="CAD6184113.1"/>
    <property type="molecule type" value="Genomic_DNA"/>
</dbReference>
<proteinExistence type="predicted"/>
<dbReference type="GO" id="GO:0005634">
    <property type="term" value="C:nucleus"/>
    <property type="evidence" value="ECO:0007669"/>
    <property type="project" value="TreeGrafter"/>
</dbReference>
<dbReference type="InterPro" id="IPR019138">
    <property type="entry name" value="De-etiolated_protein_1_Det1"/>
</dbReference>
<protein>
    <submittedName>
        <fullName evidence="1">Uncharacterized protein</fullName>
    </submittedName>
</protein>
<sequence length="566" mass="65064">MVVQIKVIAKQPVDILSERWANSLQLRTENKVTLLAWRELGTIHRRGRQRLHGYHSPRQFYPTLKLEKSEAINLDVATPSMACLFLAWTPDGKRMIATCNLHKTIRILRYKGVEGGMGKNDEALVKGIFDVEHDVNLVSTAENGFAIRSELTLFTHDSKHLLICTMGHATEPVAFHHAYRSNESFPINIALDMYYFHVIDIEEGKVCGEHRFNADKISLVSGVSLNDRTLLILSQHHQVLTVFSLSQAGDLFVEREIGASIHEDDSLFLWPHDPGTYVGTLFYTGFKQRLTTFLYKRAKEQGDLVKFHQRMIYRQNLRMMRAQLLGGRYVFLRMATKPPNGHVDYSSQPCFFVLFDWRTVEIIDVFEEYDARLLLFFEGAIDEMVHPSQTYFTDAPLTFRHNYFAHLNYQRSKSKESKSEVVSGEVCRRLLNPLPLYCTQVSVASPFLDPYLFSIDESFFRSVLGGRVQVRLDAPGGNQLPANPVQYFSRRTGRLLFSFQLPSRSSGKQVNLLSCLFPIFHFSICLLYHPTDPLFIGVERSKPENKIFVYMPRSDDELPQEPSDDF</sequence>
<keyword evidence="2" id="KW-1185">Reference proteome</keyword>
<dbReference type="AlphaFoldDB" id="A0A8S1GNE8"/>
<organism evidence="1 2">
    <name type="scientific">Caenorhabditis auriculariae</name>
    <dbReference type="NCBI Taxonomy" id="2777116"/>
    <lineage>
        <taxon>Eukaryota</taxon>
        <taxon>Metazoa</taxon>
        <taxon>Ecdysozoa</taxon>
        <taxon>Nematoda</taxon>
        <taxon>Chromadorea</taxon>
        <taxon>Rhabditida</taxon>
        <taxon>Rhabditina</taxon>
        <taxon>Rhabditomorpha</taxon>
        <taxon>Rhabditoidea</taxon>
        <taxon>Rhabditidae</taxon>
        <taxon>Peloderinae</taxon>
        <taxon>Caenorhabditis</taxon>
    </lineage>
</organism>
<dbReference type="Proteomes" id="UP000835052">
    <property type="component" value="Unassembled WGS sequence"/>
</dbReference>
<dbReference type="Pfam" id="PF09737">
    <property type="entry name" value="Det1"/>
    <property type="match status" value="1"/>
</dbReference>
<gene>
    <name evidence="1" type="ORF">CAUJ_LOCUS32</name>
</gene>
<reference evidence="1" key="1">
    <citation type="submission" date="2020-10" db="EMBL/GenBank/DDBJ databases">
        <authorList>
            <person name="Kikuchi T."/>
        </authorList>
    </citation>
    <scope>NUCLEOTIDE SEQUENCE</scope>
    <source>
        <strain evidence="1">NKZ352</strain>
    </source>
</reference>
<dbReference type="PANTHER" id="PTHR13374">
    <property type="entry name" value="DET1 HOMOLOG DE-ETIOLATED-1 HOMOLOG"/>
    <property type="match status" value="1"/>
</dbReference>
<dbReference type="GO" id="GO:0016567">
    <property type="term" value="P:protein ubiquitination"/>
    <property type="evidence" value="ECO:0007669"/>
    <property type="project" value="TreeGrafter"/>
</dbReference>
<name>A0A8S1GNE8_9PELO</name>
<evidence type="ECO:0000313" key="2">
    <source>
        <dbReference type="Proteomes" id="UP000835052"/>
    </source>
</evidence>
<dbReference type="PANTHER" id="PTHR13374:SF3">
    <property type="entry name" value="DET1 HOMOLOG"/>
    <property type="match status" value="1"/>
</dbReference>
<comment type="caution">
    <text evidence="1">The sequence shown here is derived from an EMBL/GenBank/DDBJ whole genome shotgun (WGS) entry which is preliminary data.</text>
</comment>